<dbReference type="InterPro" id="IPR027417">
    <property type="entry name" value="P-loop_NTPase"/>
</dbReference>
<name>A0ABQ5V445_9PROT</name>
<dbReference type="Pfam" id="PF03976">
    <property type="entry name" value="PPK2"/>
    <property type="match status" value="1"/>
</dbReference>
<evidence type="ECO:0000259" key="4">
    <source>
        <dbReference type="Pfam" id="PF03976"/>
    </source>
</evidence>
<protein>
    <recommendedName>
        <fullName evidence="4">Polyphosphate kinase-2-related domain-containing protein</fullName>
    </recommendedName>
</protein>
<evidence type="ECO:0000256" key="3">
    <source>
        <dbReference type="ARBA" id="ARBA00022777"/>
    </source>
</evidence>
<reference evidence="5" key="1">
    <citation type="journal article" date="2014" name="Int. J. Syst. Evol. Microbiol.">
        <title>Complete genome of a new Firmicutes species belonging to the dominant human colonic microbiota ('Ruminococcus bicirculans') reveals two chromosomes and a selective capacity to utilize plant glucans.</title>
        <authorList>
            <consortium name="NISC Comparative Sequencing Program"/>
            <person name="Wegmann U."/>
            <person name="Louis P."/>
            <person name="Goesmann A."/>
            <person name="Henrissat B."/>
            <person name="Duncan S.H."/>
            <person name="Flint H.J."/>
        </authorList>
    </citation>
    <scope>NUCLEOTIDE SEQUENCE</scope>
    <source>
        <strain evidence="5">NBRC 108219</strain>
    </source>
</reference>
<dbReference type="InterPro" id="IPR022488">
    <property type="entry name" value="PPK2-related"/>
</dbReference>
<gene>
    <name evidence="5" type="ORF">GCM10007853_01680</name>
</gene>
<evidence type="ECO:0000256" key="2">
    <source>
        <dbReference type="ARBA" id="ARBA00022679"/>
    </source>
</evidence>
<dbReference type="Gene3D" id="3.40.50.300">
    <property type="entry name" value="P-loop containing nucleotide triphosphate hydrolases"/>
    <property type="match status" value="1"/>
</dbReference>
<dbReference type="PANTHER" id="PTHR34383:SF3">
    <property type="entry name" value="POLYPHOSPHATE:AMP PHOSPHOTRANSFERASE"/>
    <property type="match status" value="1"/>
</dbReference>
<keyword evidence="2" id="KW-0808">Transferase</keyword>
<sequence length="272" mass="30894">MPHPDSPFLAVPGQPFDLSDRATVADVFESRSEAKAVAQECGEAISELAHKLYAMAGTKKGPKVLILLQGMDTSGKDGTTKALFRHTPPLNVRVKPFKAPTKPELARDYLWRVHEAVPAKGEIVVFNRSHYEDVLVVKVREFADAETIEQRYAQINDFERLLVESGTVILKFMLHISHDMQGERLRSRLENPGKRWKFNPGDLDDRALWPAFMDAYETMVRRTSTPDAPWYVIPSDDKKTRNALITQIVRKSLESMDLHYPDPGHRPGDYEI</sequence>
<comment type="caution">
    <text evidence="5">The sequence shown here is derived from an EMBL/GenBank/DDBJ whole genome shotgun (WGS) entry which is preliminary data.</text>
</comment>
<dbReference type="EMBL" id="BSNK01000001">
    <property type="protein sequence ID" value="GLQ22294.1"/>
    <property type="molecule type" value="Genomic_DNA"/>
</dbReference>
<keyword evidence="6" id="KW-1185">Reference proteome</keyword>
<dbReference type="RefSeq" id="WP_284386616.1">
    <property type="nucleotide sequence ID" value="NZ_BSNK01000001.1"/>
</dbReference>
<dbReference type="InterPro" id="IPR022300">
    <property type="entry name" value="PPK2-rel_1"/>
</dbReference>
<organism evidence="5 6">
    <name type="scientific">Algimonas ampicilliniresistens</name>
    <dbReference type="NCBI Taxonomy" id="1298735"/>
    <lineage>
        <taxon>Bacteria</taxon>
        <taxon>Pseudomonadati</taxon>
        <taxon>Pseudomonadota</taxon>
        <taxon>Alphaproteobacteria</taxon>
        <taxon>Maricaulales</taxon>
        <taxon>Robiginitomaculaceae</taxon>
        <taxon>Algimonas</taxon>
    </lineage>
</organism>
<dbReference type="InterPro" id="IPR016898">
    <property type="entry name" value="Polyphosphate_phosphotransfera"/>
</dbReference>
<reference evidence="5" key="2">
    <citation type="submission" date="2023-01" db="EMBL/GenBank/DDBJ databases">
        <title>Draft genome sequence of Algimonas ampicilliniresistens strain NBRC 108219.</title>
        <authorList>
            <person name="Sun Q."/>
            <person name="Mori K."/>
        </authorList>
    </citation>
    <scope>NUCLEOTIDE SEQUENCE</scope>
    <source>
        <strain evidence="5">NBRC 108219</strain>
    </source>
</reference>
<evidence type="ECO:0000313" key="6">
    <source>
        <dbReference type="Proteomes" id="UP001161391"/>
    </source>
</evidence>
<feature type="domain" description="Polyphosphate kinase-2-related" evidence="4">
    <location>
        <begin position="57"/>
        <end position="257"/>
    </location>
</feature>
<proteinExistence type="inferred from homology"/>
<dbReference type="PIRSF" id="PIRSF028756">
    <property type="entry name" value="PPK2_prd"/>
    <property type="match status" value="1"/>
</dbReference>
<evidence type="ECO:0000256" key="1">
    <source>
        <dbReference type="ARBA" id="ARBA00009924"/>
    </source>
</evidence>
<keyword evidence="3" id="KW-0418">Kinase</keyword>
<comment type="similarity">
    <text evidence="1">Belongs to the polyphosphate kinase 2 (PPK2) family. Class I subfamily.</text>
</comment>
<evidence type="ECO:0000313" key="5">
    <source>
        <dbReference type="EMBL" id="GLQ22294.1"/>
    </source>
</evidence>
<dbReference type="PANTHER" id="PTHR34383">
    <property type="entry name" value="POLYPHOSPHATE:AMP PHOSPHOTRANSFERASE-RELATED"/>
    <property type="match status" value="1"/>
</dbReference>
<dbReference type="SUPFAM" id="SSF52540">
    <property type="entry name" value="P-loop containing nucleoside triphosphate hydrolases"/>
    <property type="match status" value="1"/>
</dbReference>
<dbReference type="NCBIfam" id="TIGR03709">
    <property type="entry name" value="PPK2_rel_1"/>
    <property type="match status" value="1"/>
</dbReference>
<accession>A0ABQ5V445</accession>
<dbReference type="Proteomes" id="UP001161391">
    <property type="component" value="Unassembled WGS sequence"/>
</dbReference>